<comment type="similarity">
    <text evidence="2">Belongs to the outer membrane factor (OMF) (TC 1.B.17) family.</text>
</comment>
<keyword evidence="5" id="KW-0812">Transmembrane</keyword>
<dbReference type="PANTHER" id="PTHR30026:SF20">
    <property type="entry name" value="OUTER MEMBRANE PROTEIN TOLC"/>
    <property type="match status" value="1"/>
</dbReference>
<comment type="subcellular location">
    <subcellularLocation>
        <location evidence="1">Cell outer membrane</location>
    </subcellularLocation>
</comment>
<evidence type="ECO:0000256" key="1">
    <source>
        <dbReference type="ARBA" id="ARBA00004442"/>
    </source>
</evidence>
<evidence type="ECO:0000256" key="3">
    <source>
        <dbReference type="ARBA" id="ARBA00022448"/>
    </source>
</evidence>
<feature type="signal peptide" evidence="9">
    <location>
        <begin position="1"/>
        <end position="20"/>
    </location>
</feature>
<sequence>MNKSSVFTVIVLIFSLTSTAQVVEKLTREEAMSETLENNFGIKMAKNDLRIADNNRGILNSGYLPSVTGLAGANYSIQDQEVTFRDGTTNIVEGAETKRYDASVNINYTLFDGLGRWYDYKRLKEEYNLSELEVRQTIENTLLQMFTVYFEVARLTENVEVLKSTYENTKNRLVRAEYRFEYGQTNRLEVLNAQVDLVTDSINLINARQTLRNTKRDLNVVLNQSIERNFEVDTTVSFIEGLRMQTYLEEADTNNVRLQMARSNIEVSTLNFKASRSVYLPTVNLSGSYGWNEGQFPVTSFATGNTSTGLAAGVSLSWNLFDGGSGITSVKNSKIQIENQTLLKEQLQVEVARDIANAEGNYRNRLEIYRLQEQNVVTATDNYERSLERYKLGQITSVELRQAQINLLNNRTTRNLAKYQAKIAELELLQQTGQLLNVAF</sequence>
<dbReference type="OrthoDB" id="9771205at2"/>
<feature type="coiled-coil region" evidence="8">
    <location>
        <begin position="120"/>
        <end position="179"/>
    </location>
</feature>
<proteinExistence type="inferred from homology"/>
<keyword evidence="11" id="KW-1185">Reference proteome</keyword>
<dbReference type="GO" id="GO:1990281">
    <property type="term" value="C:efflux pump complex"/>
    <property type="evidence" value="ECO:0007669"/>
    <property type="project" value="TreeGrafter"/>
</dbReference>
<keyword evidence="7" id="KW-0998">Cell outer membrane</keyword>
<gene>
    <name evidence="10" type="ORF">C5O00_07960</name>
</gene>
<dbReference type="AlphaFoldDB" id="A0A2S0HWP7"/>
<dbReference type="Pfam" id="PF02321">
    <property type="entry name" value="OEP"/>
    <property type="match status" value="2"/>
</dbReference>
<keyword evidence="4" id="KW-1134">Transmembrane beta strand</keyword>
<keyword evidence="6" id="KW-0472">Membrane</keyword>
<dbReference type="Proteomes" id="UP000238442">
    <property type="component" value="Chromosome"/>
</dbReference>
<feature type="chain" id="PRO_5015726709" evidence="9">
    <location>
        <begin position="21"/>
        <end position="440"/>
    </location>
</feature>
<evidence type="ECO:0000256" key="6">
    <source>
        <dbReference type="ARBA" id="ARBA00023136"/>
    </source>
</evidence>
<evidence type="ECO:0000256" key="8">
    <source>
        <dbReference type="SAM" id="Coils"/>
    </source>
</evidence>
<evidence type="ECO:0000256" key="9">
    <source>
        <dbReference type="SAM" id="SignalP"/>
    </source>
</evidence>
<dbReference type="GO" id="GO:0009279">
    <property type="term" value="C:cell outer membrane"/>
    <property type="evidence" value="ECO:0007669"/>
    <property type="project" value="UniProtKB-SubCell"/>
</dbReference>
<dbReference type="GO" id="GO:0015562">
    <property type="term" value="F:efflux transmembrane transporter activity"/>
    <property type="evidence" value="ECO:0007669"/>
    <property type="project" value="InterPro"/>
</dbReference>
<keyword evidence="8" id="KW-0175">Coiled coil</keyword>
<dbReference type="SUPFAM" id="SSF56954">
    <property type="entry name" value="Outer membrane efflux proteins (OEP)"/>
    <property type="match status" value="1"/>
</dbReference>
<evidence type="ECO:0000313" key="10">
    <source>
        <dbReference type="EMBL" id="AVI51111.1"/>
    </source>
</evidence>
<keyword evidence="9" id="KW-0732">Signal</keyword>
<accession>A0A2S0HWP7</accession>
<dbReference type="GO" id="GO:0015288">
    <property type="term" value="F:porin activity"/>
    <property type="evidence" value="ECO:0007669"/>
    <property type="project" value="TreeGrafter"/>
</dbReference>
<dbReference type="RefSeq" id="WP_105216352.1">
    <property type="nucleotide sequence ID" value="NZ_CP027062.1"/>
</dbReference>
<protein>
    <submittedName>
        <fullName evidence="10">Transporter</fullName>
    </submittedName>
</protein>
<evidence type="ECO:0000313" key="11">
    <source>
        <dbReference type="Proteomes" id="UP000238442"/>
    </source>
</evidence>
<reference evidence="10 11" key="1">
    <citation type="submission" date="2018-02" db="EMBL/GenBank/DDBJ databases">
        <title>Genomic analysis of the strain RR4-38 isolated from a seawater recirculating aquaculture system.</title>
        <authorList>
            <person name="Kim Y.-S."/>
            <person name="Jang Y.H."/>
            <person name="Kim K.-H."/>
        </authorList>
    </citation>
    <scope>NUCLEOTIDE SEQUENCE [LARGE SCALE GENOMIC DNA]</scope>
    <source>
        <strain evidence="10 11">RR4-38</strain>
    </source>
</reference>
<dbReference type="InterPro" id="IPR003423">
    <property type="entry name" value="OMP_efflux"/>
</dbReference>
<evidence type="ECO:0000256" key="2">
    <source>
        <dbReference type="ARBA" id="ARBA00007613"/>
    </source>
</evidence>
<evidence type="ECO:0000256" key="7">
    <source>
        <dbReference type="ARBA" id="ARBA00023237"/>
    </source>
</evidence>
<dbReference type="KEGG" id="aue:C5O00_07960"/>
<dbReference type="Gene3D" id="1.20.1600.10">
    <property type="entry name" value="Outer membrane efflux proteins (OEP)"/>
    <property type="match status" value="1"/>
</dbReference>
<dbReference type="EMBL" id="CP027062">
    <property type="protein sequence ID" value="AVI51111.1"/>
    <property type="molecule type" value="Genomic_DNA"/>
</dbReference>
<evidence type="ECO:0000256" key="4">
    <source>
        <dbReference type="ARBA" id="ARBA00022452"/>
    </source>
</evidence>
<name>A0A2S0HWP7_9FLAO</name>
<evidence type="ECO:0000256" key="5">
    <source>
        <dbReference type="ARBA" id="ARBA00022692"/>
    </source>
</evidence>
<keyword evidence="3" id="KW-0813">Transport</keyword>
<dbReference type="PANTHER" id="PTHR30026">
    <property type="entry name" value="OUTER MEMBRANE PROTEIN TOLC"/>
    <property type="match status" value="1"/>
</dbReference>
<organism evidence="10 11">
    <name type="scientific">Pukyongia salina</name>
    <dbReference type="NCBI Taxonomy" id="2094025"/>
    <lineage>
        <taxon>Bacteria</taxon>
        <taxon>Pseudomonadati</taxon>
        <taxon>Bacteroidota</taxon>
        <taxon>Flavobacteriia</taxon>
        <taxon>Flavobacteriales</taxon>
        <taxon>Flavobacteriaceae</taxon>
        <taxon>Pukyongia</taxon>
    </lineage>
</organism>
<dbReference type="InterPro" id="IPR051906">
    <property type="entry name" value="TolC-like"/>
</dbReference>